<dbReference type="PROSITE" id="PS50948">
    <property type="entry name" value="PAN"/>
    <property type="match status" value="1"/>
</dbReference>
<dbReference type="CDD" id="cd01100">
    <property type="entry name" value="APPLE_Factor_XI_like"/>
    <property type="match status" value="2"/>
</dbReference>
<evidence type="ECO:0000256" key="2">
    <source>
        <dbReference type="ARBA" id="ARBA00023157"/>
    </source>
</evidence>
<comment type="caution">
    <text evidence="5">The sequence shown here is derived from an EMBL/GenBank/DDBJ whole genome shotgun (WGS) entry which is preliminary data.</text>
</comment>
<feature type="chain" id="PRO_5042098302" description="Apple domain-containing protein" evidence="3">
    <location>
        <begin position="25"/>
        <end position="452"/>
    </location>
</feature>
<sequence>MIATTRTIALLAFLVALPSEAVLSEPSCSLTRNYSCHGNDISNSPAASAQICCEMCRSFVGCSAFTYDQYGPHGVKQPTCYLKSSCPSKDSNPNAISGTVGGASVCSLVPKYSCHGNDISNSPAASADLCCEMCRSFVGCSAFTHDQYGPHGVKQPTCYLKSSCPSKDYNPNAISGTVGSAPTPPPAPPGNLCGGRRVLTPSSDWIWSRGTHNTPSCTSPQVDSAGPMMCEGDPSSVVMRVSVAPVCMWTSSSDCRFDMHDFQQLDATLDMANCKGTWSAPLWMTPDHWSGGGASGEVDMVEQCPAESLCSNFAGGGKQKCFSRFTPDNFHGHVTMRKEATGRVTVSICEGNTSCDLKDGASYSNIYASNGCHNQNCMFRLMSDIWLATDGDKGWRSCSKSTYKKDSRCAFSISDIRIASSQPFSGKCAAVNPTTVDAVLLRYPHNYSRLIT</sequence>
<keyword evidence="2" id="KW-1015">Disulfide bond</keyword>
<reference evidence="5 6" key="1">
    <citation type="journal article" date="2015" name="Genome Biol. Evol.">
        <title>Comparative Genomics of a Bacterivorous Green Alga Reveals Evolutionary Causalities and Consequences of Phago-Mixotrophic Mode of Nutrition.</title>
        <authorList>
            <person name="Burns J.A."/>
            <person name="Paasch A."/>
            <person name="Narechania A."/>
            <person name="Kim E."/>
        </authorList>
    </citation>
    <scope>NUCLEOTIDE SEQUENCE [LARGE SCALE GENOMIC DNA]</scope>
    <source>
        <strain evidence="5 6">PLY_AMNH</strain>
    </source>
</reference>
<dbReference type="GO" id="GO:0006508">
    <property type="term" value="P:proteolysis"/>
    <property type="evidence" value="ECO:0007669"/>
    <property type="project" value="InterPro"/>
</dbReference>
<dbReference type="SMART" id="SM00223">
    <property type="entry name" value="APPLE"/>
    <property type="match status" value="2"/>
</dbReference>
<keyword evidence="1" id="KW-0677">Repeat</keyword>
<protein>
    <recommendedName>
        <fullName evidence="4">Apple domain-containing protein</fullName>
    </recommendedName>
</protein>
<evidence type="ECO:0000259" key="4">
    <source>
        <dbReference type="PROSITE" id="PS50948"/>
    </source>
</evidence>
<evidence type="ECO:0000313" key="6">
    <source>
        <dbReference type="Proteomes" id="UP001190700"/>
    </source>
</evidence>
<dbReference type="Proteomes" id="UP001190700">
    <property type="component" value="Unassembled WGS sequence"/>
</dbReference>
<gene>
    <name evidence="5" type="ORF">CYMTET_47054</name>
</gene>
<feature type="signal peptide" evidence="3">
    <location>
        <begin position="1"/>
        <end position="24"/>
    </location>
</feature>
<keyword evidence="3" id="KW-0732">Signal</keyword>
<dbReference type="Pfam" id="PF14295">
    <property type="entry name" value="PAN_4"/>
    <property type="match status" value="2"/>
</dbReference>
<keyword evidence="6" id="KW-1185">Reference proteome</keyword>
<evidence type="ECO:0000256" key="3">
    <source>
        <dbReference type="SAM" id="SignalP"/>
    </source>
</evidence>
<organism evidence="5 6">
    <name type="scientific">Cymbomonas tetramitiformis</name>
    <dbReference type="NCBI Taxonomy" id="36881"/>
    <lineage>
        <taxon>Eukaryota</taxon>
        <taxon>Viridiplantae</taxon>
        <taxon>Chlorophyta</taxon>
        <taxon>Pyramimonadophyceae</taxon>
        <taxon>Pyramimonadales</taxon>
        <taxon>Pyramimonadaceae</taxon>
        <taxon>Cymbomonas</taxon>
    </lineage>
</organism>
<dbReference type="InterPro" id="IPR003609">
    <property type="entry name" value="Pan_app"/>
</dbReference>
<feature type="domain" description="Apple" evidence="4">
    <location>
        <begin position="28"/>
        <end position="106"/>
    </location>
</feature>
<name>A0AAE0EY38_9CHLO</name>
<dbReference type="InterPro" id="IPR000177">
    <property type="entry name" value="Apple"/>
</dbReference>
<proteinExistence type="predicted"/>
<evidence type="ECO:0000256" key="1">
    <source>
        <dbReference type="ARBA" id="ARBA00022737"/>
    </source>
</evidence>
<dbReference type="Gene3D" id="3.50.4.10">
    <property type="entry name" value="Hepatocyte Growth Factor"/>
    <property type="match status" value="2"/>
</dbReference>
<dbReference type="AlphaFoldDB" id="A0AAE0EY38"/>
<accession>A0AAE0EY38</accession>
<dbReference type="GO" id="GO:0005576">
    <property type="term" value="C:extracellular region"/>
    <property type="evidence" value="ECO:0007669"/>
    <property type="project" value="InterPro"/>
</dbReference>
<evidence type="ECO:0000313" key="5">
    <source>
        <dbReference type="EMBL" id="KAK3243280.1"/>
    </source>
</evidence>
<dbReference type="EMBL" id="LGRX02032990">
    <property type="protein sequence ID" value="KAK3243280.1"/>
    <property type="molecule type" value="Genomic_DNA"/>
</dbReference>